<dbReference type="Gene3D" id="3.10.450.50">
    <property type="match status" value="1"/>
</dbReference>
<proteinExistence type="predicted"/>
<dbReference type="SUPFAM" id="SSF54427">
    <property type="entry name" value="NTF2-like"/>
    <property type="match status" value="1"/>
</dbReference>
<dbReference type="Pfam" id="PF07366">
    <property type="entry name" value="SnoaL"/>
    <property type="match status" value="1"/>
</dbReference>
<keyword evidence="2" id="KW-1185">Reference proteome</keyword>
<dbReference type="GO" id="GO:0030638">
    <property type="term" value="P:polyketide metabolic process"/>
    <property type="evidence" value="ECO:0007669"/>
    <property type="project" value="InterPro"/>
</dbReference>
<evidence type="ECO:0000313" key="1">
    <source>
        <dbReference type="EMBL" id="CUX04063.1"/>
    </source>
</evidence>
<evidence type="ECO:0008006" key="3">
    <source>
        <dbReference type="Google" id="ProtNLM"/>
    </source>
</evidence>
<protein>
    <recommendedName>
        <fullName evidence="3">Ester cyclase</fullName>
    </recommendedName>
</protein>
<dbReference type="RefSeq" id="WP_080823926.1">
    <property type="nucleotide sequence ID" value="NZ_LT009722.1"/>
</dbReference>
<dbReference type="EMBL" id="FBVY01000049">
    <property type="protein sequence ID" value="CUX04063.1"/>
    <property type="molecule type" value="Genomic_DNA"/>
</dbReference>
<comment type="caution">
    <text evidence="1">The sequence shown here is derived from an EMBL/GenBank/DDBJ whole genome shotgun (WGS) entry which is preliminary data.</text>
</comment>
<dbReference type="InterPro" id="IPR032710">
    <property type="entry name" value="NTF2-like_dom_sf"/>
</dbReference>
<dbReference type="InterPro" id="IPR009959">
    <property type="entry name" value="Cyclase_SnoaL-like"/>
</dbReference>
<dbReference type="PANTHER" id="PTHR38436">
    <property type="entry name" value="POLYKETIDE CYCLASE SNOAL-LIKE DOMAIN"/>
    <property type="match status" value="1"/>
</dbReference>
<dbReference type="PANTHER" id="PTHR38436:SF1">
    <property type="entry name" value="ESTER CYCLASE"/>
    <property type="match status" value="1"/>
</dbReference>
<accession>A0A9W5B8J4</accession>
<evidence type="ECO:0000313" key="2">
    <source>
        <dbReference type="Proteomes" id="UP000191933"/>
    </source>
</evidence>
<name>A0A9W5B8J4_9HYPH</name>
<gene>
    <name evidence="1" type="ORF">AGR2A_pc0133</name>
</gene>
<reference evidence="1 2" key="1">
    <citation type="submission" date="2016-01" db="EMBL/GenBank/DDBJ databases">
        <authorList>
            <person name="Regsiter A."/>
            <person name="william w."/>
        </authorList>
    </citation>
    <scope>NUCLEOTIDE SEQUENCE [LARGE SCALE GENOMIC DNA]</scope>
    <source>
        <strain evidence="1 2">CFBP 5494</strain>
    </source>
</reference>
<sequence>MTPDFDQCGGRAVMAEKLIRGFWAAFEKDAVSDLESFFTADYVRHSPQADISRDDFLTVIRDRARAFPDLKTVILDVVEDKDKIAYRWESHGTHQCTFMNVPPTGRTVRVSGITISRISGGKIAEDWSSWQNSDVLHGMSVFPI</sequence>
<dbReference type="AlphaFoldDB" id="A0A9W5B8J4"/>
<organism evidence="1 2">
    <name type="scientific">Agrobacterium genomosp. 2 str. CFBP 5494</name>
    <dbReference type="NCBI Taxonomy" id="1183436"/>
    <lineage>
        <taxon>Bacteria</taxon>
        <taxon>Pseudomonadati</taxon>
        <taxon>Pseudomonadota</taxon>
        <taxon>Alphaproteobacteria</taxon>
        <taxon>Hyphomicrobiales</taxon>
        <taxon>Rhizobiaceae</taxon>
        <taxon>Rhizobium/Agrobacterium group</taxon>
        <taxon>Agrobacterium</taxon>
        <taxon>Agrobacterium tumefaciens complex</taxon>
    </lineage>
</organism>
<dbReference type="Proteomes" id="UP000191933">
    <property type="component" value="Unassembled WGS sequence"/>
</dbReference>